<evidence type="ECO:0000256" key="2">
    <source>
        <dbReference type="ARBA" id="ARBA00011571"/>
    </source>
</evidence>
<dbReference type="SUPFAM" id="SSF47459">
    <property type="entry name" value="HLH, helix-loop-helix DNA-binding domain"/>
    <property type="match status" value="1"/>
</dbReference>
<organism evidence="8 9">
    <name type="scientific">Anguilla anguilla</name>
    <name type="common">European freshwater eel</name>
    <name type="synonym">Muraena anguilla</name>
    <dbReference type="NCBI Taxonomy" id="7936"/>
    <lineage>
        <taxon>Eukaryota</taxon>
        <taxon>Metazoa</taxon>
        <taxon>Chordata</taxon>
        <taxon>Craniata</taxon>
        <taxon>Vertebrata</taxon>
        <taxon>Euteleostomi</taxon>
        <taxon>Actinopterygii</taxon>
        <taxon>Neopterygii</taxon>
        <taxon>Teleostei</taxon>
        <taxon>Anguilliformes</taxon>
        <taxon>Anguillidae</taxon>
        <taxon>Anguilla</taxon>
    </lineage>
</organism>
<comment type="subunit">
    <text evidence="2">Efficient DNA binding requires dimerization with another bHLH protein.</text>
</comment>
<keyword evidence="4" id="KW-0010">Activator</keyword>
<evidence type="ECO:0000256" key="1">
    <source>
        <dbReference type="ARBA" id="ARBA00004123"/>
    </source>
</evidence>
<evidence type="ECO:0000256" key="4">
    <source>
        <dbReference type="ARBA" id="ARBA00023159"/>
    </source>
</evidence>
<keyword evidence="5" id="KW-0539">Nucleus</keyword>
<dbReference type="GO" id="GO:0000981">
    <property type="term" value="F:DNA-binding transcription factor activity, RNA polymerase II-specific"/>
    <property type="evidence" value="ECO:0007669"/>
    <property type="project" value="TreeGrafter"/>
</dbReference>
<dbReference type="AlphaFoldDB" id="A0A9D3MEM2"/>
<dbReference type="EMBL" id="JAFIRN010000007">
    <property type="protein sequence ID" value="KAG5846108.1"/>
    <property type="molecule type" value="Genomic_DNA"/>
</dbReference>
<name>A0A9D3MEM2_ANGAN</name>
<feature type="domain" description="Myogenic determination factor 5" evidence="7">
    <location>
        <begin position="84"/>
        <end position="152"/>
    </location>
</feature>
<dbReference type="GO" id="GO:0048743">
    <property type="term" value="P:positive regulation of skeletal muscle fiber development"/>
    <property type="evidence" value="ECO:0007669"/>
    <property type="project" value="TreeGrafter"/>
</dbReference>
<feature type="region of interest" description="Disordered" evidence="6">
    <location>
        <begin position="167"/>
        <end position="191"/>
    </location>
</feature>
<gene>
    <name evidence="8" type="ORF">ANANG_G00146250</name>
</gene>
<evidence type="ECO:0000256" key="3">
    <source>
        <dbReference type="ARBA" id="ARBA00023125"/>
    </source>
</evidence>
<dbReference type="GO" id="GO:0035914">
    <property type="term" value="P:skeletal muscle cell differentiation"/>
    <property type="evidence" value="ECO:0007669"/>
    <property type="project" value="TreeGrafter"/>
</dbReference>
<dbReference type="InterPro" id="IPR036638">
    <property type="entry name" value="HLH_DNA-bd_sf"/>
</dbReference>
<keyword evidence="3" id="KW-0238">DNA-binding</keyword>
<dbReference type="GO" id="GO:0045663">
    <property type="term" value="P:positive regulation of myoblast differentiation"/>
    <property type="evidence" value="ECO:0007669"/>
    <property type="project" value="TreeGrafter"/>
</dbReference>
<feature type="region of interest" description="Disordered" evidence="6">
    <location>
        <begin position="1"/>
        <end position="52"/>
    </location>
</feature>
<proteinExistence type="predicted"/>
<dbReference type="PANTHER" id="PTHR11534:SF3">
    <property type="entry name" value="MYOGENIC FACTOR 5"/>
    <property type="match status" value="1"/>
</dbReference>
<accession>A0A9D3MEM2</accession>
<dbReference type="PANTHER" id="PTHR11534">
    <property type="entry name" value="MYOGENIC FACTOR"/>
    <property type="match status" value="1"/>
</dbReference>
<comment type="caution">
    <text evidence="8">The sequence shown here is derived from an EMBL/GenBank/DDBJ whole genome shotgun (WGS) entry which is preliminary data.</text>
</comment>
<dbReference type="InterPro" id="IPR022032">
    <property type="entry name" value="Myf5"/>
</dbReference>
<reference evidence="8" key="1">
    <citation type="submission" date="2021-01" db="EMBL/GenBank/DDBJ databases">
        <title>A chromosome-scale assembly of European eel, Anguilla anguilla.</title>
        <authorList>
            <person name="Henkel C."/>
            <person name="Jong-Raadsen S.A."/>
            <person name="Dufour S."/>
            <person name="Weltzien F.-A."/>
            <person name="Palstra A.P."/>
            <person name="Pelster B."/>
            <person name="Spaink H.P."/>
            <person name="Van Den Thillart G.E."/>
            <person name="Jansen H."/>
            <person name="Zahm M."/>
            <person name="Klopp C."/>
            <person name="Cedric C."/>
            <person name="Louis A."/>
            <person name="Berthelot C."/>
            <person name="Parey E."/>
            <person name="Roest Crollius H."/>
            <person name="Montfort J."/>
            <person name="Robinson-Rechavi M."/>
            <person name="Bucao C."/>
            <person name="Bouchez O."/>
            <person name="Gislard M."/>
            <person name="Lluch J."/>
            <person name="Milhes M."/>
            <person name="Lampietro C."/>
            <person name="Lopez Roques C."/>
            <person name="Donnadieu C."/>
            <person name="Braasch I."/>
            <person name="Desvignes T."/>
            <person name="Postlethwait J."/>
            <person name="Bobe J."/>
            <person name="Guiguen Y."/>
            <person name="Dirks R."/>
        </authorList>
    </citation>
    <scope>NUCLEOTIDE SEQUENCE</scope>
    <source>
        <strain evidence="8">Tag_6206</strain>
        <tissue evidence="8">Liver</tissue>
    </source>
</reference>
<sequence>METPDLFYDSSCMSSPEGRYGEGEGEAAGEAAGMVEREEGEDGHTTAPGGGPAQRLAKVEILRNAIQHIEQLQELLLREQVHGYYGLPGGGRSEPPSPTSNCSDDMVGCRSPVWLEMSCGKMNDYEMHRAGCEDGTPTASSLACLSGIVDRLSSGNTNCQTGNSAALSSCGSDGQPGTPENPNTRPVYHML</sequence>
<dbReference type="Proteomes" id="UP001044222">
    <property type="component" value="Chromosome 7"/>
</dbReference>
<comment type="subcellular location">
    <subcellularLocation>
        <location evidence="1">Nucleus</location>
    </subcellularLocation>
</comment>
<evidence type="ECO:0000259" key="7">
    <source>
        <dbReference type="Pfam" id="PF12232"/>
    </source>
</evidence>
<protein>
    <recommendedName>
        <fullName evidence="7">Myogenic determination factor 5 domain-containing protein</fullName>
    </recommendedName>
</protein>
<dbReference type="Pfam" id="PF12232">
    <property type="entry name" value="Myf5"/>
    <property type="match status" value="1"/>
</dbReference>
<evidence type="ECO:0000256" key="6">
    <source>
        <dbReference type="SAM" id="MobiDB-lite"/>
    </source>
</evidence>
<evidence type="ECO:0000313" key="8">
    <source>
        <dbReference type="EMBL" id="KAG5846108.1"/>
    </source>
</evidence>
<keyword evidence="9" id="KW-1185">Reference proteome</keyword>
<evidence type="ECO:0000256" key="5">
    <source>
        <dbReference type="ARBA" id="ARBA00023242"/>
    </source>
</evidence>
<dbReference type="GO" id="GO:0046983">
    <property type="term" value="F:protein dimerization activity"/>
    <property type="evidence" value="ECO:0007669"/>
    <property type="project" value="InterPro"/>
</dbReference>
<dbReference type="GO" id="GO:0005634">
    <property type="term" value="C:nucleus"/>
    <property type="evidence" value="ECO:0007669"/>
    <property type="project" value="UniProtKB-SubCell"/>
</dbReference>
<evidence type="ECO:0000313" key="9">
    <source>
        <dbReference type="Proteomes" id="UP001044222"/>
    </source>
</evidence>
<dbReference type="Gene3D" id="4.10.280.10">
    <property type="entry name" value="Helix-loop-helix DNA-binding domain"/>
    <property type="match status" value="1"/>
</dbReference>
<dbReference type="GO" id="GO:0000978">
    <property type="term" value="F:RNA polymerase II cis-regulatory region sequence-specific DNA binding"/>
    <property type="evidence" value="ECO:0007669"/>
    <property type="project" value="TreeGrafter"/>
</dbReference>
<dbReference type="InterPro" id="IPR039704">
    <property type="entry name" value="Myogenic_factor"/>
</dbReference>